<dbReference type="OrthoDB" id="979693at2"/>
<name>A0A554VNZ7_9FLAO</name>
<keyword evidence="3" id="KW-1185">Reference proteome</keyword>
<reference evidence="2 3" key="1">
    <citation type="submission" date="2019-07" db="EMBL/GenBank/DDBJ databases">
        <title>The draft genome sequence of Aquimarina algiphila M91.</title>
        <authorList>
            <person name="Meng X."/>
        </authorList>
    </citation>
    <scope>NUCLEOTIDE SEQUENCE [LARGE SCALE GENOMIC DNA]</scope>
    <source>
        <strain evidence="2 3">M91</strain>
    </source>
</reference>
<protein>
    <recommendedName>
        <fullName evidence="4">Beta-carotene 15,15'-monooxygenase</fullName>
    </recommendedName>
</protein>
<dbReference type="AlphaFoldDB" id="A0A554VNZ7"/>
<gene>
    <name evidence="2" type="ORF">FOF46_06215</name>
</gene>
<keyword evidence="1" id="KW-1133">Transmembrane helix</keyword>
<evidence type="ECO:0000313" key="3">
    <source>
        <dbReference type="Proteomes" id="UP000318833"/>
    </source>
</evidence>
<feature type="transmembrane region" description="Helical" evidence="1">
    <location>
        <begin position="101"/>
        <end position="117"/>
    </location>
</feature>
<feature type="transmembrane region" description="Helical" evidence="1">
    <location>
        <begin position="216"/>
        <end position="236"/>
    </location>
</feature>
<feature type="transmembrane region" description="Helical" evidence="1">
    <location>
        <begin position="12"/>
        <end position="31"/>
    </location>
</feature>
<dbReference type="EMBL" id="VLNR01000009">
    <property type="protein sequence ID" value="TSE10117.1"/>
    <property type="molecule type" value="Genomic_DNA"/>
</dbReference>
<feature type="transmembrane region" description="Helical" evidence="1">
    <location>
        <begin position="189"/>
        <end position="210"/>
    </location>
</feature>
<organism evidence="2 3">
    <name type="scientific">Aquimarina algiphila</name>
    <dbReference type="NCBI Taxonomy" id="2047982"/>
    <lineage>
        <taxon>Bacteria</taxon>
        <taxon>Pseudomonadati</taxon>
        <taxon>Bacteroidota</taxon>
        <taxon>Flavobacteriia</taxon>
        <taxon>Flavobacteriales</taxon>
        <taxon>Flavobacteriaceae</taxon>
        <taxon>Aquimarina</taxon>
    </lineage>
</organism>
<proteinExistence type="predicted"/>
<comment type="caution">
    <text evidence="2">The sequence shown here is derived from an EMBL/GenBank/DDBJ whole genome shotgun (WGS) entry which is preliminary data.</text>
</comment>
<keyword evidence="1" id="KW-0472">Membrane</keyword>
<feature type="transmembrane region" description="Helical" evidence="1">
    <location>
        <begin position="43"/>
        <end position="61"/>
    </location>
</feature>
<keyword evidence="1" id="KW-0812">Transmembrane</keyword>
<sequence>MSKINTATKTSNSLIVFGIPLLLILSMVLIAKSKIFEVNPGTLSFAITIDLLFTIPILYFLLIKKKNIPKTTIIPFFVIGMLITSYIIPKEHQSLLNWAKNWIFPFVELGVFMYLFYKVRKTIKRYNANAKLKPDFLSALKETSHEILPKKIASLLTMELAVVYYGFIDWKKKRLAQHEFSYHKKSGTISLLIALIVIITIETYVLHVLLLKWSPIAAWIATILSMYSGIQLFGFLKSLMKRPIAIEEDKLHLRYGILSETIIDIANIDAIEITSKDMVFDTKTRKLSPFGELEAHNMVIRLKKENTLTGLYGIQKTFTTIAFFIDNKEEFKGELEKSIVLFQD</sequence>
<dbReference type="Proteomes" id="UP000318833">
    <property type="component" value="Unassembled WGS sequence"/>
</dbReference>
<evidence type="ECO:0000256" key="1">
    <source>
        <dbReference type="SAM" id="Phobius"/>
    </source>
</evidence>
<evidence type="ECO:0008006" key="4">
    <source>
        <dbReference type="Google" id="ProtNLM"/>
    </source>
</evidence>
<evidence type="ECO:0000313" key="2">
    <source>
        <dbReference type="EMBL" id="TSE10117.1"/>
    </source>
</evidence>
<dbReference type="RefSeq" id="WP_143915849.1">
    <property type="nucleotide sequence ID" value="NZ_CANMIK010000009.1"/>
</dbReference>
<accession>A0A554VNZ7</accession>
<feature type="transmembrane region" description="Helical" evidence="1">
    <location>
        <begin position="73"/>
        <end position="89"/>
    </location>
</feature>